<name>A0AAW1WGF3_RUBAR</name>
<keyword evidence="2" id="KW-1185">Reference proteome</keyword>
<evidence type="ECO:0000313" key="2">
    <source>
        <dbReference type="Proteomes" id="UP001457282"/>
    </source>
</evidence>
<comment type="caution">
    <text evidence="1">The sequence shown here is derived from an EMBL/GenBank/DDBJ whole genome shotgun (WGS) entry which is preliminary data.</text>
</comment>
<dbReference type="PANTHER" id="PTHR34835">
    <property type="entry name" value="OS07G0283600 PROTEIN-RELATED"/>
    <property type="match status" value="1"/>
</dbReference>
<reference evidence="1 2" key="1">
    <citation type="journal article" date="2023" name="G3 (Bethesda)">
        <title>A chromosome-length genome assembly and annotation of blackberry (Rubus argutus, cv. 'Hillquist').</title>
        <authorList>
            <person name="Bruna T."/>
            <person name="Aryal R."/>
            <person name="Dudchenko O."/>
            <person name="Sargent D.J."/>
            <person name="Mead D."/>
            <person name="Buti M."/>
            <person name="Cavallini A."/>
            <person name="Hytonen T."/>
            <person name="Andres J."/>
            <person name="Pham M."/>
            <person name="Weisz D."/>
            <person name="Mascagni F."/>
            <person name="Usai G."/>
            <person name="Natali L."/>
            <person name="Bassil N."/>
            <person name="Fernandez G.E."/>
            <person name="Lomsadze A."/>
            <person name="Armour M."/>
            <person name="Olukolu B."/>
            <person name="Poorten T."/>
            <person name="Britton C."/>
            <person name="Davik J."/>
            <person name="Ashrafi H."/>
            <person name="Aiden E.L."/>
            <person name="Borodovsky M."/>
            <person name="Worthington M."/>
        </authorList>
    </citation>
    <scope>NUCLEOTIDE SEQUENCE [LARGE SCALE GENOMIC DNA]</scope>
    <source>
        <strain evidence="1">PI 553951</strain>
    </source>
</reference>
<sequence>MGVQDGGSPVDLDGSLDDPDIVELTRKVFGDKEMSVDVLKNLIHNTKKADDTFRISFSLYALAILLCPSTSDKVDPRFLLPLRDPAAVCKNNWATLCFTKLVERLMLFKDRSQYLGGCLVFLQLFYLDSIVSTPPTLYKNMVPATAWGKKESKRV</sequence>
<evidence type="ECO:0000313" key="1">
    <source>
        <dbReference type="EMBL" id="KAK9922335.1"/>
    </source>
</evidence>
<gene>
    <name evidence="1" type="ORF">M0R45_030804</name>
</gene>
<dbReference type="Proteomes" id="UP001457282">
    <property type="component" value="Unassembled WGS sequence"/>
</dbReference>
<proteinExistence type="predicted"/>
<dbReference type="AlphaFoldDB" id="A0AAW1WGF3"/>
<dbReference type="EMBL" id="JBEDUW010000006">
    <property type="protein sequence ID" value="KAK9922335.1"/>
    <property type="molecule type" value="Genomic_DNA"/>
</dbReference>
<protein>
    <submittedName>
        <fullName evidence="1">Uncharacterized protein</fullName>
    </submittedName>
</protein>
<organism evidence="1 2">
    <name type="scientific">Rubus argutus</name>
    <name type="common">Southern blackberry</name>
    <dbReference type="NCBI Taxonomy" id="59490"/>
    <lineage>
        <taxon>Eukaryota</taxon>
        <taxon>Viridiplantae</taxon>
        <taxon>Streptophyta</taxon>
        <taxon>Embryophyta</taxon>
        <taxon>Tracheophyta</taxon>
        <taxon>Spermatophyta</taxon>
        <taxon>Magnoliopsida</taxon>
        <taxon>eudicotyledons</taxon>
        <taxon>Gunneridae</taxon>
        <taxon>Pentapetalae</taxon>
        <taxon>rosids</taxon>
        <taxon>fabids</taxon>
        <taxon>Rosales</taxon>
        <taxon>Rosaceae</taxon>
        <taxon>Rosoideae</taxon>
        <taxon>Rosoideae incertae sedis</taxon>
        <taxon>Rubus</taxon>
    </lineage>
</organism>
<accession>A0AAW1WGF3</accession>
<dbReference type="PANTHER" id="PTHR34835:SF34">
    <property type="entry name" value="OS08G0555500 PROTEIN"/>
    <property type="match status" value="1"/>
</dbReference>